<keyword evidence="4" id="KW-0732">Signal</keyword>
<dbReference type="InterPro" id="IPR015424">
    <property type="entry name" value="PyrdxlP-dep_Trfase"/>
</dbReference>
<dbReference type="Gramene" id="TRITD3Av1G163380.1">
    <property type="protein sequence ID" value="TRITD3Av1G163380.1"/>
    <property type="gene ID" value="TRITD3Av1G163380"/>
</dbReference>
<comment type="similarity">
    <text evidence="2">Belongs to the alliinase family.</text>
</comment>
<dbReference type="InterPro" id="IPR006948">
    <property type="entry name" value="Alliinase_C"/>
</dbReference>
<dbReference type="GO" id="GO:0008483">
    <property type="term" value="F:transaminase activity"/>
    <property type="evidence" value="ECO:0007669"/>
    <property type="project" value="TreeGrafter"/>
</dbReference>
<dbReference type="InterPro" id="IPR006947">
    <property type="entry name" value="EGF_alliinase"/>
</dbReference>
<dbReference type="CDD" id="cd00609">
    <property type="entry name" value="AAT_like"/>
    <property type="match status" value="1"/>
</dbReference>
<evidence type="ECO:0000313" key="7">
    <source>
        <dbReference type="EMBL" id="VAH62420.1"/>
    </source>
</evidence>
<gene>
    <name evidence="7" type="ORF">TRITD_3Av1G163380</name>
    <name evidence="8" type="ORF">TRITD_3Av1G163400</name>
</gene>
<protein>
    <recommendedName>
        <fullName evidence="10">Tryptophan aminotransferase related 2</fullName>
    </recommendedName>
</protein>
<feature type="signal peptide" evidence="4">
    <location>
        <begin position="1"/>
        <end position="34"/>
    </location>
</feature>
<evidence type="ECO:0000313" key="8">
    <source>
        <dbReference type="EMBL" id="VAH62421.1"/>
    </source>
</evidence>
<name>A0A9R0VMU6_TRITD</name>
<sequence>MESAFPTAARLGLHVPLYSSLLLNALFLVHHFLSAPPAPSPLLSKANNGGGGGGALSWALRAAREAESVAKAGCSGHGRVFLDGIVGEDGRPGCECNTCFEGPDCSARTPDCTVDADRGDPMFLEPYWMRHAEASAVVVSGWHRMSYRATDGLFQSVELKRCIRRLHRAVGNAVADDKQIVFATGSMQLINALVYALSPDSNSGSTANVVATTPYYPAYRTQIVLFDSREYKWAGNTSMWAKASGNSTTKEDVIEFVTSPNNPDALLHQPVVVGSSAILDHAYFWPHFTHIPAPSDADVMLFTTSKLSGHASSRFGWALIRDEKVAKRVNDYIMQNTMGVSRDTQLRMLAIFKTILANLHGKEDIFAFGHDVMRTKWRKLSAVVSRSRRISLQNIPPQYCTYFDKIRDPSPAYAWVKCEREEDSDCSDVLLKAKIITRSGVWNDASSRYTRISLIKSQDDFDLLLERITEFVDAELTAAGSNSM</sequence>
<dbReference type="EMBL" id="LT934115">
    <property type="protein sequence ID" value="VAH62420.1"/>
    <property type="molecule type" value="Genomic_DNA"/>
</dbReference>
<accession>A0A9R0VMU6</accession>
<dbReference type="Gene3D" id="3.40.640.10">
    <property type="entry name" value="Type I PLP-dependent aspartate aminotransferase-like (Major domain)"/>
    <property type="match status" value="1"/>
</dbReference>
<reference evidence="7 9" key="1">
    <citation type="submission" date="2017-09" db="EMBL/GenBank/DDBJ databases">
        <authorList>
            <consortium name="International Durum Wheat Genome Sequencing Consortium (IDWGSC)"/>
            <person name="Milanesi L."/>
        </authorList>
    </citation>
    <scope>NUCLEOTIDE SEQUENCE [LARGE SCALE GENOMIC DNA]</scope>
    <source>
        <strain evidence="9">cv. Svevo</strain>
    </source>
</reference>
<comment type="cofactor">
    <cofactor evidence="1">
        <name>pyridoxal 5'-phosphate</name>
        <dbReference type="ChEBI" id="CHEBI:597326"/>
    </cofactor>
</comment>
<dbReference type="PANTHER" id="PTHR43795:SF20">
    <property type="entry name" value="TRYPTOPHAN AMINOTRANSFERASE-RELATED PROTEIN 3"/>
    <property type="match status" value="1"/>
</dbReference>
<dbReference type="InterPro" id="IPR037029">
    <property type="entry name" value="Alliinase_N_sf"/>
</dbReference>
<dbReference type="OMA" id="VMSSRWR"/>
<dbReference type="Gene3D" id="2.10.25.30">
    <property type="entry name" value="EGF-like, alliinase"/>
    <property type="match status" value="1"/>
</dbReference>
<evidence type="ECO:0000256" key="3">
    <source>
        <dbReference type="ARBA" id="ARBA00022898"/>
    </source>
</evidence>
<dbReference type="InterPro" id="IPR050478">
    <property type="entry name" value="Ethylene_sulfur-biosynth"/>
</dbReference>
<dbReference type="AlphaFoldDB" id="A0A9R0VMU6"/>
<feature type="chain" id="PRO_5040655459" description="Tryptophan aminotransferase related 2" evidence="4">
    <location>
        <begin position="35"/>
        <end position="484"/>
    </location>
</feature>
<evidence type="ECO:0000256" key="4">
    <source>
        <dbReference type="SAM" id="SignalP"/>
    </source>
</evidence>
<dbReference type="EMBL" id="LT934115">
    <property type="protein sequence ID" value="VAH62421.1"/>
    <property type="molecule type" value="Genomic_DNA"/>
</dbReference>
<dbReference type="InterPro" id="IPR015422">
    <property type="entry name" value="PyrdxlP-dep_Trfase_small"/>
</dbReference>
<dbReference type="PANTHER" id="PTHR43795">
    <property type="entry name" value="BIFUNCTIONAL ASPARTATE AMINOTRANSFERASE AND GLUTAMATE/ASPARTATE-PREPHENATE AMINOTRANSFERASE-RELATED"/>
    <property type="match status" value="1"/>
</dbReference>
<dbReference type="GO" id="GO:0016846">
    <property type="term" value="F:carbon-sulfur lyase activity"/>
    <property type="evidence" value="ECO:0007669"/>
    <property type="project" value="InterPro"/>
</dbReference>
<evidence type="ECO:0000313" key="9">
    <source>
        <dbReference type="Proteomes" id="UP000324705"/>
    </source>
</evidence>
<dbReference type="Proteomes" id="UP000324705">
    <property type="component" value="Chromosome 3A"/>
</dbReference>
<feature type="domain" description="Alliinase C-terminal" evidence="6">
    <location>
        <begin position="114"/>
        <end position="471"/>
    </location>
</feature>
<proteinExistence type="inferred from homology"/>
<evidence type="ECO:0000256" key="1">
    <source>
        <dbReference type="ARBA" id="ARBA00001933"/>
    </source>
</evidence>
<dbReference type="Pfam" id="PF04864">
    <property type="entry name" value="Alliinase_C"/>
    <property type="match status" value="1"/>
</dbReference>
<dbReference type="InterPro" id="IPR015421">
    <property type="entry name" value="PyrdxlP-dep_Trfase_major"/>
</dbReference>
<dbReference type="Gramene" id="TRITD3Av1G163400.1">
    <property type="protein sequence ID" value="TRITD3Av1G163400.1"/>
    <property type="gene ID" value="TRITD3Av1G163400"/>
</dbReference>
<dbReference type="Gene3D" id="3.90.1150.10">
    <property type="entry name" value="Aspartate Aminotransferase, domain 1"/>
    <property type="match status" value="1"/>
</dbReference>
<keyword evidence="9" id="KW-1185">Reference proteome</keyword>
<evidence type="ECO:0000259" key="5">
    <source>
        <dbReference type="Pfam" id="PF04863"/>
    </source>
</evidence>
<evidence type="ECO:0000259" key="6">
    <source>
        <dbReference type="Pfam" id="PF04864"/>
    </source>
</evidence>
<keyword evidence="3" id="KW-0663">Pyridoxal phosphate</keyword>
<dbReference type="Pfam" id="PF04863">
    <property type="entry name" value="EGF_alliinase"/>
    <property type="match status" value="1"/>
</dbReference>
<organism evidence="7 9">
    <name type="scientific">Triticum turgidum subsp. durum</name>
    <name type="common">Durum wheat</name>
    <name type="synonym">Triticum durum</name>
    <dbReference type="NCBI Taxonomy" id="4567"/>
    <lineage>
        <taxon>Eukaryota</taxon>
        <taxon>Viridiplantae</taxon>
        <taxon>Streptophyta</taxon>
        <taxon>Embryophyta</taxon>
        <taxon>Tracheophyta</taxon>
        <taxon>Spermatophyta</taxon>
        <taxon>Magnoliopsida</taxon>
        <taxon>Liliopsida</taxon>
        <taxon>Poales</taxon>
        <taxon>Poaceae</taxon>
        <taxon>BOP clade</taxon>
        <taxon>Pooideae</taxon>
        <taxon>Triticodae</taxon>
        <taxon>Triticeae</taxon>
        <taxon>Triticinae</taxon>
        <taxon>Triticum</taxon>
    </lineage>
</organism>
<feature type="domain" description="Alliinase EGF-like" evidence="5">
    <location>
        <begin position="57"/>
        <end position="112"/>
    </location>
</feature>
<evidence type="ECO:0008006" key="10">
    <source>
        <dbReference type="Google" id="ProtNLM"/>
    </source>
</evidence>
<evidence type="ECO:0000256" key="2">
    <source>
        <dbReference type="ARBA" id="ARBA00006312"/>
    </source>
</evidence>
<dbReference type="GO" id="GO:0006520">
    <property type="term" value="P:amino acid metabolic process"/>
    <property type="evidence" value="ECO:0007669"/>
    <property type="project" value="TreeGrafter"/>
</dbReference>
<dbReference type="SUPFAM" id="SSF53383">
    <property type="entry name" value="PLP-dependent transferases"/>
    <property type="match status" value="1"/>
</dbReference>